<reference evidence="1 2" key="1">
    <citation type="journal article" date="2016" name="PLoS ONE">
        <title>Sequence Assembly of Yarrowia lipolytica Strain W29/CLIB89 Shows Transposable Element Diversity.</title>
        <authorList>
            <person name="Magnan C."/>
            <person name="Yu J."/>
            <person name="Chang I."/>
            <person name="Jahn E."/>
            <person name="Kanomata Y."/>
            <person name="Wu J."/>
            <person name="Zeller M."/>
            <person name="Oakes M."/>
            <person name="Baldi P."/>
            <person name="Sandmeyer S."/>
        </authorList>
    </citation>
    <scope>NUCLEOTIDE SEQUENCE [LARGE SCALE GENOMIC DNA]</scope>
    <source>
        <strain evidence="2">CLIB89(W29)</strain>
    </source>
</reference>
<sequence length="84" mass="9346">MRAGVEPEASYFGWKVDLTVKHQIYEIRLAPICLSELVVTLLLPSWVRTSSNILLLLFLLDAQSDGLCTPNMDEVEIAVDQQAG</sequence>
<dbReference type="EMBL" id="CP017558">
    <property type="protein sequence ID" value="AOW07862.1"/>
    <property type="molecule type" value="Genomic_DNA"/>
</dbReference>
<protein>
    <submittedName>
        <fullName evidence="1">Uncharacterized protein</fullName>
    </submittedName>
</protein>
<dbReference type="Proteomes" id="UP000182444">
    <property type="component" value="Chromosome 1F"/>
</dbReference>
<evidence type="ECO:0000313" key="1">
    <source>
        <dbReference type="EMBL" id="AOW07862.1"/>
    </source>
</evidence>
<dbReference type="GeneID" id="94584080"/>
<dbReference type="RefSeq" id="XP_068139605.1">
    <property type="nucleotide sequence ID" value="XM_068283504.1"/>
</dbReference>
<dbReference type="VEuPathDB" id="FungiDB:YALI1_F36936g"/>
<dbReference type="AlphaFoldDB" id="A0A1D8NQF3"/>
<name>A0A1D8NQF3_YARLL</name>
<organism evidence="1 2">
    <name type="scientific">Yarrowia lipolytica</name>
    <name type="common">Candida lipolytica</name>
    <dbReference type="NCBI Taxonomy" id="4952"/>
    <lineage>
        <taxon>Eukaryota</taxon>
        <taxon>Fungi</taxon>
        <taxon>Dikarya</taxon>
        <taxon>Ascomycota</taxon>
        <taxon>Saccharomycotina</taxon>
        <taxon>Dipodascomycetes</taxon>
        <taxon>Dipodascales</taxon>
        <taxon>Dipodascales incertae sedis</taxon>
        <taxon>Yarrowia</taxon>
    </lineage>
</organism>
<evidence type="ECO:0000313" key="2">
    <source>
        <dbReference type="Proteomes" id="UP000182444"/>
    </source>
</evidence>
<accession>A0A1D8NQF3</accession>
<gene>
    <name evidence="1" type="ORF">YALI1_F36936g</name>
</gene>
<proteinExistence type="predicted"/>